<dbReference type="KEGG" id="hch:HCH_03872"/>
<accession>Q2SFH5</accession>
<protein>
    <submittedName>
        <fullName evidence="1">Uncharacterized protein</fullName>
    </submittedName>
</protein>
<keyword evidence="2" id="KW-1185">Reference proteome</keyword>
<dbReference type="STRING" id="349521.HCH_03872"/>
<evidence type="ECO:0000313" key="2">
    <source>
        <dbReference type="Proteomes" id="UP000000238"/>
    </source>
</evidence>
<organism evidence="1 2">
    <name type="scientific">Hahella chejuensis (strain KCTC 2396)</name>
    <dbReference type="NCBI Taxonomy" id="349521"/>
    <lineage>
        <taxon>Bacteria</taxon>
        <taxon>Pseudomonadati</taxon>
        <taxon>Pseudomonadota</taxon>
        <taxon>Gammaproteobacteria</taxon>
        <taxon>Oceanospirillales</taxon>
        <taxon>Hahellaceae</taxon>
        <taxon>Hahella</taxon>
    </lineage>
</organism>
<evidence type="ECO:0000313" key="1">
    <source>
        <dbReference type="EMBL" id="ABC30599.1"/>
    </source>
</evidence>
<dbReference type="HOGENOM" id="CLU_2342775_0_0_6"/>
<dbReference type="Proteomes" id="UP000000238">
    <property type="component" value="Chromosome"/>
</dbReference>
<dbReference type="RefSeq" id="WP_011397666.1">
    <property type="nucleotide sequence ID" value="NC_007645.1"/>
</dbReference>
<dbReference type="OrthoDB" id="9155696at2"/>
<dbReference type="EMBL" id="CP000155">
    <property type="protein sequence ID" value="ABC30599.1"/>
    <property type="molecule type" value="Genomic_DNA"/>
</dbReference>
<dbReference type="AlphaFoldDB" id="Q2SFH5"/>
<name>Q2SFH5_HAHCH</name>
<dbReference type="eggNOG" id="ENOG50338Y1">
    <property type="taxonomic scope" value="Bacteria"/>
</dbReference>
<reference evidence="1 2" key="1">
    <citation type="journal article" date="2005" name="Nucleic Acids Res.">
        <title>Genomic blueprint of Hahella chejuensis, a marine microbe producing an algicidal agent.</title>
        <authorList>
            <person name="Jeong H."/>
            <person name="Yim J.H."/>
            <person name="Lee C."/>
            <person name="Choi S.-H."/>
            <person name="Park Y.K."/>
            <person name="Yoon S.H."/>
            <person name="Hur C.-G."/>
            <person name="Kang H.-Y."/>
            <person name="Kim D."/>
            <person name="Lee H.H."/>
            <person name="Park K.H."/>
            <person name="Park S.-H."/>
            <person name="Park H.-S."/>
            <person name="Lee H.K."/>
            <person name="Oh T.K."/>
            <person name="Kim J.F."/>
        </authorList>
    </citation>
    <scope>NUCLEOTIDE SEQUENCE [LARGE SCALE GENOMIC DNA]</scope>
    <source>
        <strain evidence="1 2">KCTC 2396</strain>
    </source>
</reference>
<sequence>MALGSHSNVHNTCLNILKKQGYRLWLHYDDESLPHAEADLSMCLWCAEKNGYKFIASNPIELLGLAKIYEFKGEPKTEETPYWWRVIDEKARDELIEKLFPDD</sequence>
<gene>
    <name evidence="1" type="ordered locus">HCH_03872</name>
</gene>
<proteinExistence type="predicted"/>